<gene>
    <name evidence="3" type="primary">feoA</name>
    <name evidence="3" type="ORF">NCTC13315_02611</name>
</gene>
<dbReference type="AlphaFoldDB" id="A0A378I4E1"/>
<keyword evidence="1" id="KW-0408">Iron</keyword>
<dbReference type="PANTHER" id="PTHR42954:SF2">
    <property type="entry name" value="FE(2+) TRANSPORT PROTEIN A"/>
    <property type="match status" value="1"/>
</dbReference>
<dbReference type="Proteomes" id="UP000254968">
    <property type="component" value="Unassembled WGS sequence"/>
</dbReference>
<evidence type="ECO:0000256" key="1">
    <source>
        <dbReference type="ARBA" id="ARBA00023004"/>
    </source>
</evidence>
<dbReference type="PANTHER" id="PTHR42954">
    <property type="entry name" value="FE(2+) TRANSPORT PROTEIN A"/>
    <property type="match status" value="1"/>
</dbReference>
<protein>
    <submittedName>
        <fullName evidence="3">Ferrous iron transporter A</fullName>
    </submittedName>
</protein>
<dbReference type="InterPro" id="IPR008988">
    <property type="entry name" value="Transcriptional_repressor_C"/>
</dbReference>
<dbReference type="SMART" id="SM00899">
    <property type="entry name" value="FeoA"/>
    <property type="match status" value="1"/>
</dbReference>
<evidence type="ECO:0000259" key="2">
    <source>
        <dbReference type="SMART" id="SM00899"/>
    </source>
</evidence>
<sequence length="78" mass="8905">MKKMRITDLVKGDRVRLIDFGNTKLVYRQRLLSLGVTRGVEIEIIRAAPLGCPLQIDIRGTSITLRKEEAAELEWEPI</sequence>
<feature type="domain" description="Ferrous iron transporter FeoA-like" evidence="2">
    <location>
        <begin position="4"/>
        <end position="77"/>
    </location>
</feature>
<organism evidence="3 4">
    <name type="scientific">Legionella beliardensis</name>
    <dbReference type="NCBI Taxonomy" id="91822"/>
    <lineage>
        <taxon>Bacteria</taxon>
        <taxon>Pseudomonadati</taxon>
        <taxon>Pseudomonadota</taxon>
        <taxon>Gammaproteobacteria</taxon>
        <taxon>Legionellales</taxon>
        <taxon>Legionellaceae</taxon>
        <taxon>Legionella</taxon>
    </lineage>
</organism>
<dbReference type="InterPro" id="IPR038157">
    <property type="entry name" value="FeoA_core_dom"/>
</dbReference>
<dbReference type="EMBL" id="UGNV01000001">
    <property type="protein sequence ID" value="STX30049.1"/>
    <property type="molecule type" value="Genomic_DNA"/>
</dbReference>
<dbReference type="InterPro" id="IPR007167">
    <property type="entry name" value="Fe-transptr_FeoA-like"/>
</dbReference>
<dbReference type="InterPro" id="IPR052713">
    <property type="entry name" value="FeoA"/>
</dbReference>
<dbReference type="SUPFAM" id="SSF50037">
    <property type="entry name" value="C-terminal domain of transcriptional repressors"/>
    <property type="match status" value="1"/>
</dbReference>
<dbReference type="Gene3D" id="2.30.30.90">
    <property type="match status" value="1"/>
</dbReference>
<name>A0A378I4E1_9GAMM</name>
<keyword evidence="4" id="KW-1185">Reference proteome</keyword>
<accession>A0A378I4E1</accession>
<evidence type="ECO:0000313" key="3">
    <source>
        <dbReference type="EMBL" id="STX30049.1"/>
    </source>
</evidence>
<evidence type="ECO:0000313" key="4">
    <source>
        <dbReference type="Proteomes" id="UP000254968"/>
    </source>
</evidence>
<dbReference type="GO" id="GO:0046914">
    <property type="term" value="F:transition metal ion binding"/>
    <property type="evidence" value="ECO:0007669"/>
    <property type="project" value="InterPro"/>
</dbReference>
<dbReference type="Pfam" id="PF04023">
    <property type="entry name" value="FeoA"/>
    <property type="match status" value="1"/>
</dbReference>
<proteinExistence type="predicted"/>
<reference evidence="3 4" key="1">
    <citation type="submission" date="2018-06" db="EMBL/GenBank/DDBJ databases">
        <authorList>
            <consortium name="Pathogen Informatics"/>
            <person name="Doyle S."/>
        </authorList>
    </citation>
    <scope>NUCLEOTIDE SEQUENCE [LARGE SCALE GENOMIC DNA]</scope>
    <source>
        <strain evidence="3 4">NCTC13315</strain>
    </source>
</reference>